<name>A0AAE3VX36_9ACTN</name>
<dbReference type="RefSeq" id="WP_307236764.1">
    <property type="nucleotide sequence ID" value="NZ_JAUSUZ010000001.1"/>
</dbReference>
<keyword evidence="3" id="KW-1185">Reference proteome</keyword>
<organism evidence="2 3">
    <name type="scientific">Catenuloplanes indicus</name>
    <dbReference type="NCBI Taxonomy" id="137267"/>
    <lineage>
        <taxon>Bacteria</taxon>
        <taxon>Bacillati</taxon>
        <taxon>Actinomycetota</taxon>
        <taxon>Actinomycetes</taxon>
        <taxon>Micromonosporales</taxon>
        <taxon>Micromonosporaceae</taxon>
        <taxon>Catenuloplanes</taxon>
    </lineage>
</organism>
<dbReference type="PROSITE" id="PS50943">
    <property type="entry name" value="HTH_CROC1"/>
    <property type="match status" value="1"/>
</dbReference>
<sequence length="276" mass="30411">MPSGNDLGVALRRWRERATPPSGLRSAARRRTPGMRRDELAAVAGVSAEYVKRLEQGNGRPSAQVLYSLARALRLSSSEYEYLCSLAGHVPSLAGRVPHEVGSGARHLLDRLGDVPICVLDAAWTLLAWNAACEAMCYFSMLVDGRDRNLAWRAFTGMEGWTEAGSEAEARFQQAIVADLRATARRYPDDDWVADLVADLRAESDIFAAMWESPADHQDRHHRLIKRHPVVGDFTLDCDIITIHQGDLRAVVYTAEPGSVDAARLAATRAQRAHQG</sequence>
<dbReference type="Gene3D" id="1.10.260.40">
    <property type="entry name" value="lambda repressor-like DNA-binding domains"/>
    <property type="match status" value="1"/>
</dbReference>
<dbReference type="GO" id="GO:0003677">
    <property type="term" value="F:DNA binding"/>
    <property type="evidence" value="ECO:0007669"/>
    <property type="project" value="InterPro"/>
</dbReference>
<gene>
    <name evidence="2" type="ORF">J2S42_001566</name>
</gene>
<dbReference type="PANTHER" id="PTHR35010">
    <property type="entry name" value="BLL4672 PROTEIN-RELATED"/>
    <property type="match status" value="1"/>
</dbReference>
<reference evidence="2 3" key="1">
    <citation type="submission" date="2023-07" db="EMBL/GenBank/DDBJ databases">
        <title>Sequencing the genomes of 1000 actinobacteria strains.</title>
        <authorList>
            <person name="Klenk H.-P."/>
        </authorList>
    </citation>
    <scope>NUCLEOTIDE SEQUENCE [LARGE SCALE GENOMIC DNA]</scope>
    <source>
        <strain evidence="2 3">DSM 44709</strain>
    </source>
</reference>
<dbReference type="Gene3D" id="3.30.450.180">
    <property type="match status" value="1"/>
</dbReference>
<proteinExistence type="predicted"/>
<dbReference type="Pfam" id="PF13560">
    <property type="entry name" value="HTH_31"/>
    <property type="match status" value="1"/>
</dbReference>
<evidence type="ECO:0000313" key="2">
    <source>
        <dbReference type="EMBL" id="MDQ0364897.1"/>
    </source>
</evidence>
<dbReference type="SMART" id="SM00530">
    <property type="entry name" value="HTH_XRE"/>
    <property type="match status" value="1"/>
</dbReference>
<dbReference type="AlphaFoldDB" id="A0AAE3VX36"/>
<protein>
    <submittedName>
        <fullName evidence="2">Transcriptional regulator with XRE-family HTH domain</fullName>
    </submittedName>
</protein>
<dbReference type="EMBL" id="JAUSUZ010000001">
    <property type="protein sequence ID" value="MDQ0364897.1"/>
    <property type="molecule type" value="Genomic_DNA"/>
</dbReference>
<dbReference type="CDD" id="cd00093">
    <property type="entry name" value="HTH_XRE"/>
    <property type="match status" value="1"/>
</dbReference>
<evidence type="ECO:0000313" key="3">
    <source>
        <dbReference type="Proteomes" id="UP001240236"/>
    </source>
</evidence>
<dbReference type="InterPro" id="IPR001387">
    <property type="entry name" value="Cro/C1-type_HTH"/>
</dbReference>
<dbReference type="SUPFAM" id="SSF47413">
    <property type="entry name" value="lambda repressor-like DNA-binding domains"/>
    <property type="match status" value="1"/>
</dbReference>
<accession>A0AAE3VX36</accession>
<dbReference type="Pfam" id="PF17765">
    <property type="entry name" value="MLTR_LBD"/>
    <property type="match status" value="1"/>
</dbReference>
<comment type="caution">
    <text evidence="2">The sequence shown here is derived from an EMBL/GenBank/DDBJ whole genome shotgun (WGS) entry which is preliminary data.</text>
</comment>
<dbReference type="InterPro" id="IPR010982">
    <property type="entry name" value="Lambda_DNA-bd_dom_sf"/>
</dbReference>
<evidence type="ECO:0000259" key="1">
    <source>
        <dbReference type="PROSITE" id="PS50943"/>
    </source>
</evidence>
<dbReference type="InterPro" id="IPR041413">
    <property type="entry name" value="MLTR_LBD"/>
</dbReference>
<dbReference type="PANTHER" id="PTHR35010:SF2">
    <property type="entry name" value="BLL4672 PROTEIN"/>
    <property type="match status" value="1"/>
</dbReference>
<feature type="domain" description="HTH cro/C1-type" evidence="1">
    <location>
        <begin position="24"/>
        <end position="80"/>
    </location>
</feature>
<dbReference type="Proteomes" id="UP001240236">
    <property type="component" value="Unassembled WGS sequence"/>
</dbReference>